<comment type="caution">
    <text evidence="2">The sequence shown here is derived from an EMBL/GenBank/DDBJ whole genome shotgun (WGS) entry which is preliminary data.</text>
</comment>
<name>A0ABD2BE08_VESSQ</name>
<evidence type="ECO:0000313" key="3">
    <source>
        <dbReference type="Proteomes" id="UP001607302"/>
    </source>
</evidence>
<evidence type="ECO:0000313" key="2">
    <source>
        <dbReference type="EMBL" id="KAL2730973.1"/>
    </source>
</evidence>
<keyword evidence="3" id="KW-1185">Reference proteome</keyword>
<organism evidence="2 3">
    <name type="scientific">Vespula squamosa</name>
    <name type="common">Southern yellow jacket</name>
    <name type="synonym">Wasp</name>
    <dbReference type="NCBI Taxonomy" id="30214"/>
    <lineage>
        <taxon>Eukaryota</taxon>
        <taxon>Metazoa</taxon>
        <taxon>Ecdysozoa</taxon>
        <taxon>Arthropoda</taxon>
        <taxon>Hexapoda</taxon>
        <taxon>Insecta</taxon>
        <taxon>Pterygota</taxon>
        <taxon>Neoptera</taxon>
        <taxon>Endopterygota</taxon>
        <taxon>Hymenoptera</taxon>
        <taxon>Apocrita</taxon>
        <taxon>Aculeata</taxon>
        <taxon>Vespoidea</taxon>
        <taxon>Vespidae</taxon>
        <taxon>Vespinae</taxon>
        <taxon>Vespula</taxon>
    </lineage>
</organism>
<keyword evidence="1" id="KW-0472">Membrane</keyword>
<dbReference type="Proteomes" id="UP001607302">
    <property type="component" value="Unassembled WGS sequence"/>
</dbReference>
<evidence type="ECO:0000256" key="1">
    <source>
        <dbReference type="SAM" id="Phobius"/>
    </source>
</evidence>
<dbReference type="AlphaFoldDB" id="A0ABD2BE08"/>
<gene>
    <name evidence="2" type="ORF">V1478_005386</name>
</gene>
<proteinExistence type="predicted"/>
<accession>A0ABD2BE08</accession>
<dbReference type="EMBL" id="JAUDFV010000110">
    <property type="protein sequence ID" value="KAL2730973.1"/>
    <property type="molecule type" value="Genomic_DNA"/>
</dbReference>
<reference evidence="2 3" key="1">
    <citation type="journal article" date="2024" name="Ann. Entomol. Soc. Am.">
        <title>Genomic analyses of the southern and eastern yellowjacket wasps (Hymenoptera: Vespidae) reveal evolutionary signatures of social life.</title>
        <authorList>
            <person name="Catto M.A."/>
            <person name="Caine P.B."/>
            <person name="Orr S.E."/>
            <person name="Hunt B.G."/>
            <person name="Goodisman M.A.D."/>
        </authorList>
    </citation>
    <scope>NUCLEOTIDE SEQUENCE [LARGE SCALE GENOMIC DNA]</scope>
    <source>
        <strain evidence="2">233</strain>
        <tissue evidence="2">Head and thorax</tissue>
    </source>
</reference>
<sequence>MHNFTYNFYMIFQQKECCCASLYLFLNLTCRIKHNMILIHSGKVGIRIFMHIIICALSCSTFKAWILGNMLKLCFCQK</sequence>
<feature type="transmembrane region" description="Helical" evidence="1">
    <location>
        <begin position="48"/>
        <end position="68"/>
    </location>
</feature>
<protein>
    <submittedName>
        <fullName evidence="2">Uncharacterized protein</fullName>
    </submittedName>
</protein>
<keyword evidence="1" id="KW-0812">Transmembrane</keyword>
<keyword evidence="1" id="KW-1133">Transmembrane helix</keyword>